<dbReference type="PANTHER" id="PTHR10159:SF511">
    <property type="entry name" value="DUAL SPECIFICITY PROTEIN PHOSPHATASE 1"/>
    <property type="match status" value="1"/>
</dbReference>
<dbReference type="EMBL" id="CCYD01001551">
    <property type="protein sequence ID" value="CEG45243.1"/>
    <property type="molecule type" value="Genomic_DNA"/>
</dbReference>
<dbReference type="GeneID" id="36396607"/>
<dbReference type="InterPro" id="IPR029021">
    <property type="entry name" value="Prot-tyrosine_phosphatase-like"/>
</dbReference>
<dbReference type="Pfam" id="PF00782">
    <property type="entry name" value="DSPc"/>
    <property type="match status" value="1"/>
</dbReference>
<evidence type="ECO:0000259" key="5">
    <source>
        <dbReference type="PROSITE" id="PS50054"/>
    </source>
</evidence>
<feature type="domain" description="Tyrosine-protein phosphatase" evidence="5">
    <location>
        <begin position="28"/>
        <end position="171"/>
    </location>
</feature>
<evidence type="ECO:0000313" key="7">
    <source>
        <dbReference type="EMBL" id="CEG45243.1"/>
    </source>
</evidence>
<dbReference type="RefSeq" id="XP_024581612.1">
    <property type="nucleotide sequence ID" value="XM_024715966.1"/>
</dbReference>
<evidence type="ECO:0000313" key="8">
    <source>
        <dbReference type="Proteomes" id="UP000054928"/>
    </source>
</evidence>
<evidence type="ECO:0000256" key="3">
    <source>
        <dbReference type="ARBA" id="ARBA00022801"/>
    </source>
</evidence>
<dbReference type="Gene3D" id="3.90.190.10">
    <property type="entry name" value="Protein tyrosine phosphatase superfamily"/>
    <property type="match status" value="1"/>
</dbReference>
<keyword evidence="8" id="KW-1185">Reference proteome</keyword>
<dbReference type="PROSITE" id="PS00383">
    <property type="entry name" value="TYR_PHOSPHATASE_1"/>
    <property type="match status" value="1"/>
</dbReference>
<dbReference type="PROSITE" id="PS50054">
    <property type="entry name" value="TYR_PHOSPHATASE_DUAL"/>
    <property type="match status" value="1"/>
</dbReference>
<dbReference type="InterPro" id="IPR000387">
    <property type="entry name" value="Tyr_Pase_dom"/>
</dbReference>
<protein>
    <recommendedName>
        <fullName evidence="2">protein-tyrosine-phosphatase</fullName>
        <ecNumber evidence="2">3.1.3.48</ecNumber>
    </recommendedName>
</protein>
<dbReference type="OrthoDB" id="10252009at2759"/>
<dbReference type="PANTHER" id="PTHR10159">
    <property type="entry name" value="DUAL SPECIFICITY PROTEIN PHOSPHATASE"/>
    <property type="match status" value="1"/>
</dbReference>
<comment type="similarity">
    <text evidence="1">Belongs to the protein-tyrosine phosphatase family. Non-receptor class dual specificity subfamily.</text>
</comment>
<evidence type="ECO:0000259" key="6">
    <source>
        <dbReference type="PROSITE" id="PS50056"/>
    </source>
</evidence>
<evidence type="ECO:0000256" key="4">
    <source>
        <dbReference type="ARBA" id="ARBA00022912"/>
    </source>
</evidence>
<dbReference type="PROSITE" id="PS50056">
    <property type="entry name" value="TYR_PHOSPHATASE_2"/>
    <property type="match status" value="1"/>
</dbReference>
<dbReference type="AlphaFoldDB" id="A0A0N7L6U4"/>
<dbReference type="InterPro" id="IPR000340">
    <property type="entry name" value="Dual-sp_phosphatase_cat-dom"/>
</dbReference>
<dbReference type="InterPro" id="IPR016130">
    <property type="entry name" value="Tyr_Pase_AS"/>
</dbReference>
<sequence>MTERASSLGFHKLREILISRKFKDQDNVPVAIPTVSALFIGSYGAATNLQALKQSEITHILCVSPTLPLKFPDVFTYLQLPVADQPNGRISIYFDKAFHFIHSALASGGKVLVHCFMGRSRSATIILAYLIAIHDFTLTSALQELRRVRPQAQPNSGFYQELVSLEARHRKEKPKTNLSS</sequence>
<proteinExistence type="inferred from homology"/>
<dbReference type="GO" id="GO:0043409">
    <property type="term" value="P:negative regulation of MAPK cascade"/>
    <property type="evidence" value="ECO:0007669"/>
    <property type="project" value="TreeGrafter"/>
</dbReference>
<dbReference type="EC" id="3.1.3.48" evidence="2"/>
<dbReference type="CDD" id="cd14498">
    <property type="entry name" value="DSP"/>
    <property type="match status" value="1"/>
</dbReference>
<dbReference type="STRING" id="4781.A0A0N7L6U4"/>
<keyword evidence="4" id="KW-0904">Protein phosphatase</keyword>
<dbReference type="SMART" id="SM00195">
    <property type="entry name" value="DSPc"/>
    <property type="match status" value="1"/>
</dbReference>
<feature type="domain" description="Tyrosine specific protein phosphatases" evidence="6">
    <location>
        <begin position="92"/>
        <end position="160"/>
    </location>
</feature>
<accession>A0A0N7L6U4</accession>
<keyword evidence="3" id="KW-0378">Hydrolase</keyword>
<dbReference type="OMA" id="CAYLMWK"/>
<evidence type="ECO:0000256" key="2">
    <source>
        <dbReference type="ARBA" id="ARBA00013064"/>
    </source>
</evidence>
<dbReference type="GO" id="GO:0033550">
    <property type="term" value="F:MAP kinase tyrosine phosphatase activity"/>
    <property type="evidence" value="ECO:0007669"/>
    <property type="project" value="TreeGrafter"/>
</dbReference>
<dbReference type="PRINTS" id="PR01908">
    <property type="entry name" value="ADSPHPHTASE"/>
</dbReference>
<evidence type="ECO:0000256" key="1">
    <source>
        <dbReference type="ARBA" id="ARBA00008601"/>
    </source>
</evidence>
<organism evidence="7 8">
    <name type="scientific">Plasmopara halstedii</name>
    <name type="common">Downy mildew of sunflower</name>
    <dbReference type="NCBI Taxonomy" id="4781"/>
    <lineage>
        <taxon>Eukaryota</taxon>
        <taxon>Sar</taxon>
        <taxon>Stramenopiles</taxon>
        <taxon>Oomycota</taxon>
        <taxon>Peronosporomycetes</taxon>
        <taxon>Peronosporales</taxon>
        <taxon>Peronosporaceae</taxon>
        <taxon>Plasmopara</taxon>
    </lineage>
</organism>
<dbReference type="GO" id="GO:0005737">
    <property type="term" value="C:cytoplasm"/>
    <property type="evidence" value="ECO:0007669"/>
    <property type="project" value="TreeGrafter"/>
</dbReference>
<dbReference type="GO" id="GO:0008330">
    <property type="term" value="F:protein tyrosine/threonine phosphatase activity"/>
    <property type="evidence" value="ECO:0007669"/>
    <property type="project" value="TreeGrafter"/>
</dbReference>
<dbReference type="GO" id="GO:0017017">
    <property type="term" value="F:MAP kinase tyrosine/serine/threonine phosphatase activity"/>
    <property type="evidence" value="ECO:0007669"/>
    <property type="project" value="TreeGrafter"/>
</dbReference>
<reference evidence="8" key="1">
    <citation type="submission" date="2014-09" db="EMBL/GenBank/DDBJ databases">
        <authorList>
            <person name="Sharma Rahul"/>
            <person name="Thines Marco"/>
        </authorList>
    </citation>
    <scope>NUCLEOTIDE SEQUENCE [LARGE SCALE GENOMIC DNA]</scope>
</reference>
<dbReference type="SUPFAM" id="SSF52799">
    <property type="entry name" value="(Phosphotyrosine protein) phosphatases II"/>
    <property type="match status" value="1"/>
</dbReference>
<dbReference type="InterPro" id="IPR020422">
    <property type="entry name" value="TYR_PHOSPHATASE_DUAL_dom"/>
</dbReference>
<name>A0A0N7L6U4_PLAHL</name>
<dbReference type="Proteomes" id="UP000054928">
    <property type="component" value="Unassembled WGS sequence"/>
</dbReference>